<comment type="similarity">
    <text evidence="1">Belongs to the sigma-70 factor family. ECF subfamily.</text>
</comment>
<dbReference type="Proteomes" id="UP000095039">
    <property type="component" value="Unassembled WGS sequence"/>
</dbReference>
<gene>
    <name evidence="7" type="ORF">A1OK_09540</name>
</gene>
<feature type="domain" description="RNA polymerase sigma-70 region 2" evidence="5">
    <location>
        <begin position="34"/>
        <end position="91"/>
    </location>
</feature>
<dbReference type="GO" id="GO:0016987">
    <property type="term" value="F:sigma factor activity"/>
    <property type="evidence" value="ECO:0007669"/>
    <property type="project" value="UniProtKB-KW"/>
</dbReference>
<keyword evidence="3" id="KW-0731">Sigma factor</keyword>
<keyword evidence="4" id="KW-0804">Transcription</keyword>
<dbReference type="InterPro" id="IPR036388">
    <property type="entry name" value="WH-like_DNA-bd_sf"/>
</dbReference>
<dbReference type="PANTHER" id="PTHR43133:SF62">
    <property type="entry name" value="RNA POLYMERASE SIGMA FACTOR SIGZ"/>
    <property type="match status" value="1"/>
</dbReference>
<evidence type="ECO:0000313" key="7">
    <source>
        <dbReference type="EMBL" id="OEE61591.1"/>
    </source>
</evidence>
<dbReference type="GO" id="GO:0003677">
    <property type="term" value="F:DNA binding"/>
    <property type="evidence" value="ECO:0007669"/>
    <property type="project" value="InterPro"/>
</dbReference>
<dbReference type="InterPro" id="IPR039425">
    <property type="entry name" value="RNA_pol_sigma-70-like"/>
</dbReference>
<dbReference type="Pfam" id="PF08281">
    <property type="entry name" value="Sigma70_r4_2"/>
    <property type="match status" value="1"/>
</dbReference>
<protein>
    <submittedName>
        <fullName evidence="7">RNA polymerase subunit sigma</fullName>
    </submittedName>
</protein>
<name>A0A1E5C7V0_9GAMM</name>
<dbReference type="SUPFAM" id="SSF88659">
    <property type="entry name" value="Sigma3 and sigma4 domains of RNA polymerase sigma factors"/>
    <property type="match status" value="1"/>
</dbReference>
<dbReference type="InterPro" id="IPR013249">
    <property type="entry name" value="RNA_pol_sigma70_r4_t2"/>
</dbReference>
<dbReference type="NCBIfam" id="TIGR02937">
    <property type="entry name" value="sigma70-ECF"/>
    <property type="match status" value="1"/>
</dbReference>
<organism evidence="7 8">
    <name type="scientific">Enterovibrio norvegicus FF-454</name>
    <dbReference type="NCBI Taxonomy" id="1185651"/>
    <lineage>
        <taxon>Bacteria</taxon>
        <taxon>Pseudomonadati</taxon>
        <taxon>Pseudomonadota</taxon>
        <taxon>Gammaproteobacteria</taxon>
        <taxon>Vibrionales</taxon>
        <taxon>Vibrionaceae</taxon>
        <taxon>Enterovibrio</taxon>
    </lineage>
</organism>
<dbReference type="EMBL" id="AJWN02000046">
    <property type="protein sequence ID" value="OEE61591.1"/>
    <property type="molecule type" value="Genomic_DNA"/>
</dbReference>
<dbReference type="InterPro" id="IPR014284">
    <property type="entry name" value="RNA_pol_sigma-70_dom"/>
</dbReference>
<keyword evidence="8" id="KW-1185">Reference proteome</keyword>
<evidence type="ECO:0000259" key="5">
    <source>
        <dbReference type="Pfam" id="PF04542"/>
    </source>
</evidence>
<dbReference type="PANTHER" id="PTHR43133">
    <property type="entry name" value="RNA POLYMERASE ECF-TYPE SIGMA FACTO"/>
    <property type="match status" value="1"/>
</dbReference>
<feature type="domain" description="RNA polymerase sigma factor 70 region 4 type 2" evidence="6">
    <location>
        <begin position="121"/>
        <end position="173"/>
    </location>
</feature>
<evidence type="ECO:0000259" key="6">
    <source>
        <dbReference type="Pfam" id="PF08281"/>
    </source>
</evidence>
<dbReference type="RefSeq" id="WP_016959995.1">
    <property type="nucleotide sequence ID" value="NZ_AJWN02000046.1"/>
</dbReference>
<dbReference type="AlphaFoldDB" id="A0A1E5C7V0"/>
<evidence type="ECO:0000256" key="3">
    <source>
        <dbReference type="ARBA" id="ARBA00023082"/>
    </source>
</evidence>
<dbReference type="InterPro" id="IPR007627">
    <property type="entry name" value="RNA_pol_sigma70_r2"/>
</dbReference>
<sequence>MSVDTIEIGHLLSRIALRDRKAFEALYVLTNARLFCLLKSIVKDEQIAADLLQEGFLKLWFGRPSYPINHPWAWLCQSMRNLAIDELRRARYTKEEFRAEPMNETDFLSVRPSHNPDAHSQKMQDCLLALSVEKRNVIVLAYEHGMSHQEIVKHVSTPLGTVKSWIRRGLMELKKCLN</sequence>
<dbReference type="SUPFAM" id="SSF88946">
    <property type="entry name" value="Sigma2 domain of RNA polymerase sigma factors"/>
    <property type="match status" value="1"/>
</dbReference>
<dbReference type="Gene3D" id="1.10.1740.10">
    <property type="match status" value="1"/>
</dbReference>
<proteinExistence type="inferred from homology"/>
<comment type="caution">
    <text evidence="7">The sequence shown here is derived from an EMBL/GenBank/DDBJ whole genome shotgun (WGS) entry which is preliminary data.</text>
</comment>
<evidence type="ECO:0000256" key="4">
    <source>
        <dbReference type="ARBA" id="ARBA00023163"/>
    </source>
</evidence>
<dbReference type="InterPro" id="IPR013325">
    <property type="entry name" value="RNA_pol_sigma_r2"/>
</dbReference>
<evidence type="ECO:0000313" key="8">
    <source>
        <dbReference type="Proteomes" id="UP000095039"/>
    </source>
</evidence>
<dbReference type="Gene3D" id="1.10.10.10">
    <property type="entry name" value="Winged helix-like DNA-binding domain superfamily/Winged helix DNA-binding domain"/>
    <property type="match status" value="1"/>
</dbReference>
<reference evidence="7 8" key="1">
    <citation type="journal article" date="2012" name="Science">
        <title>Ecological populations of bacteria act as socially cohesive units of antibiotic production and resistance.</title>
        <authorList>
            <person name="Cordero O.X."/>
            <person name="Wildschutte H."/>
            <person name="Kirkup B."/>
            <person name="Proehl S."/>
            <person name="Ngo L."/>
            <person name="Hussain F."/>
            <person name="Le Roux F."/>
            <person name="Mincer T."/>
            <person name="Polz M.F."/>
        </authorList>
    </citation>
    <scope>NUCLEOTIDE SEQUENCE [LARGE SCALE GENOMIC DNA]</scope>
    <source>
        <strain evidence="7 8">FF-454</strain>
    </source>
</reference>
<dbReference type="InterPro" id="IPR013324">
    <property type="entry name" value="RNA_pol_sigma_r3/r4-like"/>
</dbReference>
<evidence type="ECO:0000256" key="2">
    <source>
        <dbReference type="ARBA" id="ARBA00023015"/>
    </source>
</evidence>
<keyword evidence="2" id="KW-0805">Transcription regulation</keyword>
<accession>A0A1E5C7V0</accession>
<evidence type="ECO:0000256" key="1">
    <source>
        <dbReference type="ARBA" id="ARBA00010641"/>
    </source>
</evidence>
<dbReference type="Pfam" id="PF04542">
    <property type="entry name" value="Sigma70_r2"/>
    <property type="match status" value="1"/>
</dbReference>
<dbReference type="GO" id="GO:0006352">
    <property type="term" value="P:DNA-templated transcription initiation"/>
    <property type="evidence" value="ECO:0007669"/>
    <property type="project" value="InterPro"/>
</dbReference>